<dbReference type="InterPro" id="IPR001753">
    <property type="entry name" value="Enoyl-CoA_hydra/iso"/>
</dbReference>
<dbReference type="UniPathway" id="UPA00659"/>
<keyword evidence="3" id="KW-0442">Lipid degradation</keyword>
<keyword evidence="2" id="KW-0276">Fatty acid metabolism</keyword>
<organism evidence="10 11">
    <name type="scientific">Agrobacterium tumefaciens</name>
    <dbReference type="NCBI Taxonomy" id="358"/>
    <lineage>
        <taxon>Bacteria</taxon>
        <taxon>Pseudomonadati</taxon>
        <taxon>Pseudomonadota</taxon>
        <taxon>Alphaproteobacteria</taxon>
        <taxon>Hyphomicrobiales</taxon>
        <taxon>Rhizobiaceae</taxon>
        <taxon>Rhizobium/Agrobacterium group</taxon>
        <taxon>Agrobacterium</taxon>
        <taxon>Agrobacterium tumefaciens complex</taxon>
    </lineage>
</organism>
<dbReference type="PANTHER" id="PTHR48075">
    <property type="entry name" value="3-HYDROXYACYL-COA DEHYDROGENASE FAMILY PROTEIN"/>
    <property type="match status" value="1"/>
</dbReference>
<dbReference type="Gene3D" id="3.40.50.720">
    <property type="entry name" value="NAD(P)-binding Rossmann-like Domain"/>
    <property type="match status" value="1"/>
</dbReference>
<evidence type="ECO:0000313" key="11">
    <source>
        <dbReference type="Proteomes" id="UP000298649"/>
    </source>
</evidence>
<keyword evidence="5" id="KW-0520">NAD</keyword>
<dbReference type="SUPFAM" id="SSF51735">
    <property type="entry name" value="NAD(P)-binding Rossmann-fold domains"/>
    <property type="match status" value="1"/>
</dbReference>
<evidence type="ECO:0000259" key="8">
    <source>
        <dbReference type="Pfam" id="PF00725"/>
    </source>
</evidence>
<keyword evidence="4" id="KW-0560">Oxidoreductase</keyword>
<feature type="domain" description="3-hydroxyacyl-CoA dehydrogenase C-terminal" evidence="8">
    <location>
        <begin position="212"/>
        <end position="314"/>
    </location>
</feature>
<dbReference type="Gene3D" id="1.10.1040.50">
    <property type="match status" value="1"/>
</dbReference>
<dbReference type="PANTHER" id="PTHR48075:SF7">
    <property type="entry name" value="3-HYDROXYACYL-COA DEHYDROGENASE-RELATED"/>
    <property type="match status" value="1"/>
</dbReference>
<evidence type="ECO:0000256" key="4">
    <source>
        <dbReference type="ARBA" id="ARBA00023002"/>
    </source>
</evidence>
<protein>
    <submittedName>
        <fullName evidence="10">3-hydroxyacyl-CoA dehydrogenase</fullName>
    </submittedName>
</protein>
<keyword evidence="10" id="KW-0614">Plasmid</keyword>
<dbReference type="Pfam" id="PF00378">
    <property type="entry name" value="ECH_1"/>
    <property type="match status" value="1"/>
</dbReference>
<evidence type="ECO:0000259" key="9">
    <source>
        <dbReference type="Pfam" id="PF02737"/>
    </source>
</evidence>
<geneLocation type="plasmid" evidence="11">
    <name>patcfbp7129b</name>
</geneLocation>
<feature type="domain" description="3-hydroxyacyl-CoA dehydrogenase NAD binding" evidence="9">
    <location>
        <begin position="29"/>
        <end position="209"/>
    </location>
</feature>
<evidence type="ECO:0000256" key="2">
    <source>
        <dbReference type="ARBA" id="ARBA00022832"/>
    </source>
</evidence>
<sequence>MTNAATSRIDATAETVVPTASVTSGAIEKAAVIGAGSMGSGIAAQLANAGIPVVLLDIASLTGERNALATSGIEKQLKTGGFMHPARAALIETGNIEDDLHRIADADWIVEAIVEDLDLKRALYRRIEAVRRDGSVISSNTSTLPLNQLTEGLGERFAGDFVITHFFNPPRIMPLLELVGGERTRAAALEKARLIGDVVMGKTIVACRDTPGFIANRIGNYWMSVASLEAMRLGLTVEEADAVMGKPFGIPQTGIFGLFDYVGIQLVPLVWGSFMRILSADDAHRAHDITKDSFFVSMLDRGLIGRFGPGGFYRRRSPTGERIDEVIDLVTGDYRSRQEPDLASLRDASDLRQLCGHDDKGGRYAWSVLSKTVAYMASIAPDIADDVLSIDKAMRLGYNWRHGPFELADSVGVAWLAGQFVAEGIEVPPLLKAAVEAGGFYPKPGQYLNSDGSIETSRDAKGTLTVASIRRNSQPVDSNASASVWDIGNGVACLEIHTKMNACDIGVISLVEKLPDLIGGDFQSLIIGSDNARAFSAGAQLDTFIDHVTAQDWAGLTNFIRRGQNAWLALKYARFPVVAAAGGLALGGGCELMMHADEIVAHSELLAGLPERKVGILPGWGGVTQLLVRQQKLADMKNAAEKTFAVIAGGDVSGSALLARDAGFLRSADTIVMNRESLLSAAAARAADLANNYQARAREQITVGGPAQRAQLLSTLSVQAWSQTFTATDQRIVAKLAWVISGGAEQGVISEEGMMTLELEAIVDLAREPETLARLQHMRSTNKPLLN</sequence>
<dbReference type="Proteomes" id="UP000298649">
    <property type="component" value="Plasmid pAtCFBP7129b"/>
</dbReference>
<evidence type="ECO:0000256" key="1">
    <source>
        <dbReference type="ARBA" id="ARBA00005005"/>
    </source>
</evidence>
<dbReference type="RefSeq" id="WP_080850676.1">
    <property type="nucleotide sequence ID" value="NZ_CP039925.1"/>
</dbReference>
<dbReference type="SUPFAM" id="SSF52096">
    <property type="entry name" value="ClpP/crotonase"/>
    <property type="match status" value="1"/>
</dbReference>
<evidence type="ECO:0000256" key="5">
    <source>
        <dbReference type="ARBA" id="ARBA00023027"/>
    </source>
</evidence>
<dbReference type="Pfam" id="PF00725">
    <property type="entry name" value="3HCDH"/>
    <property type="match status" value="2"/>
</dbReference>
<name>A0A4D7Z6P7_AGRTU</name>
<reference evidence="10 11" key="1">
    <citation type="submission" date="2019-04" db="EMBL/GenBank/DDBJ databases">
        <title>Complete genome sequence of Agrobacterium tumefaciens CFBP7129.</title>
        <authorList>
            <person name="Haryono M."/>
            <person name="Lin Y.-C."/>
            <person name="Lai E.-M."/>
            <person name="Kuo C.-H."/>
        </authorList>
    </citation>
    <scope>NUCLEOTIDE SEQUENCE [LARGE SCALE GENOMIC DNA]</scope>
    <source>
        <strain evidence="10 11">CFBP7129</strain>
        <plasmid evidence="11">patcfbp7129b</plasmid>
    </source>
</reference>
<dbReference type="GO" id="GO:0006635">
    <property type="term" value="P:fatty acid beta-oxidation"/>
    <property type="evidence" value="ECO:0007669"/>
    <property type="project" value="UniProtKB-UniPathway"/>
</dbReference>
<dbReference type="GO" id="GO:0070403">
    <property type="term" value="F:NAD+ binding"/>
    <property type="evidence" value="ECO:0007669"/>
    <property type="project" value="InterPro"/>
</dbReference>
<dbReference type="InterPro" id="IPR006176">
    <property type="entry name" value="3-OHacyl-CoA_DH_NAD-bd"/>
</dbReference>
<proteinExistence type="predicted"/>
<comment type="catalytic activity">
    <reaction evidence="7">
        <text>a (3S)-3-hydroxyacyl-CoA + NAD(+) = a 3-oxoacyl-CoA + NADH + H(+)</text>
        <dbReference type="Rhea" id="RHEA:22432"/>
        <dbReference type="ChEBI" id="CHEBI:15378"/>
        <dbReference type="ChEBI" id="CHEBI:57318"/>
        <dbReference type="ChEBI" id="CHEBI:57540"/>
        <dbReference type="ChEBI" id="CHEBI:57945"/>
        <dbReference type="ChEBI" id="CHEBI:90726"/>
        <dbReference type="EC" id="1.1.1.35"/>
    </reaction>
</comment>
<dbReference type="InterPro" id="IPR036291">
    <property type="entry name" value="NAD(P)-bd_dom_sf"/>
</dbReference>
<gene>
    <name evidence="10" type="ORF">CFBP7129_28585</name>
</gene>
<feature type="domain" description="3-hydroxyacyl-CoA dehydrogenase C-terminal" evidence="8">
    <location>
        <begin position="387"/>
        <end position="417"/>
    </location>
</feature>
<evidence type="ECO:0000313" key="10">
    <source>
        <dbReference type="EMBL" id="QCL98143.1"/>
    </source>
</evidence>
<dbReference type="SUPFAM" id="SSF48179">
    <property type="entry name" value="6-phosphogluconate dehydrogenase C-terminal domain-like"/>
    <property type="match status" value="2"/>
</dbReference>
<dbReference type="InterPro" id="IPR029045">
    <property type="entry name" value="ClpP/crotonase-like_dom_sf"/>
</dbReference>
<evidence type="ECO:0000256" key="3">
    <source>
        <dbReference type="ARBA" id="ARBA00022963"/>
    </source>
</evidence>
<evidence type="ECO:0000256" key="6">
    <source>
        <dbReference type="ARBA" id="ARBA00023098"/>
    </source>
</evidence>
<dbReference type="GO" id="GO:0003857">
    <property type="term" value="F:(3S)-3-hydroxyacyl-CoA dehydrogenase (NAD+) activity"/>
    <property type="evidence" value="ECO:0007669"/>
    <property type="project" value="UniProtKB-EC"/>
</dbReference>
<keyword evidence="6" id="KW-0443">Lipid metabolism</keyword>
<accession>A0A4D7Z6P7</accession>
<dbReference type="Pfam" id="PF02737">
    <property type="entry name" value="3HCDH_N"/>
    <property type="match status" value="1"/>
</dbReference>
<dbReference type="InterPro" id="IPR006108">
    <property type="entry name" value="3HC_DH_C"/>
</dbReference>
<dbReference type="InterPro" id="IPR008927">
    <property type="entry name" value="6-PGluconate_DH-like_C_sf"/>
</dbReference>
<dbReference type="EMBL" id="CP039925">
    <property type="protein sequence ID" value="QCL98143.1"/>
    <property type="molecule type" value="Genomic_DNA"/>
</dbReference>
<dbReference type="AlphaFoldDB" id="A0A4D7Z6P7"/>
<dbReference type="Gene3D" id="3.90.226.10">
    <property type="entry name" value="2-enoyl-CoA Hydratase, Chain A, domain 1"/>
    <property type="match status" value="1"/>
</dbReference>
<comment type="pathway">
    <text evidence="1">Lipid metabolism; fatty acid beta-oxidation.</text>
</comment>
<evidence type="ECO:0000256" key="7">
    <source>
        <dbReference type="ARBA" id="ARBA00049556"/>
    </source>
</evidence>